<dbReference type="AlphaFoldDB" id="W1Y8I8"/>
<dbReference type="InterPro" id="IPR050445">
    <property type="entry name" value="Bact_polysacc_biosynth/exp"/>
</dbReference>
<evidence type="ECO:0000256" key="3">
    <source>
        <dbReference type="ARBA" id="ARBA00022692"/>
    </source>
</evidence>
<evidence type="ECO:0000256" key="6">
    <source>
        <dbReference type="SAM" id="Phobius"/>
    </source>
</evidence>
<keyword evidence="5 6" id="KW-0472">Membrane</keyword>
<proteinExistence type="predicted"/>
<comment type="subcellular location">
    <subcellularLocation>
        <location evidence="1">Cell membrane</location>
        <topology evidence="1">Multi-pass membrane protein</topology>
    </subcellularLocation>
</comment>
<dbReference type="InterPro" id="IPR032807">
    <property type="entry name" value="GNVR"/>
</dbReference>
<evidence type="ECO:0000256" key="5">
    <source>
        <dbReference type="ARBA" id="ARBA00023136"/>
    </source>
</evidence>
<dbReference type="EMBL" id="AZMM01007275">
    <property type="protein sequence ID" value="ETJ38686.1"/>
    <property type="molecule type" value="Genomic_DNA"/>
</dbReference>
<evidence type="ECO:0000256" key="2">
    <source>
        <dbReference type="ARBA" id="ARBA00022475"/>
    </source>
</evidence>
<feature type="domain" description="Tyrosine-protein kinase G-rich" evidence="8">
    <location>
        <begin position="152"/>
        <end position="194"/>
    </location>
</feature>
<feature type="transmembrane region" description="Helical" evidence="6">
    <location>
        <begin position="19"/>
        <end position="41"/>
    </location>
</feature>
<comment type="caution">
    <text evidence="9">The sequence shown here is derived from an EMBL/GenBank/DDBJ whole genome shotgun (WGS) entry which is preliminary data.</text>
</comment>
<keyword evidence="2" id="KW-1003">Cell membrane</keyword>
<protein>
    <submittedName>
        <fullName evidence="9">Capsular polysaccharide biosynthesis-like protein ywqC</fullName>
    </submittedName>
</protein>
<evidence type="ECO:0000259" key="8">
    <source>
        <dbReference type="Pfam" id="PF13807"/>
    </source>
</evidence>
<evidence type="ECO:0000259" key="7">
    <source>
        <dbReference type="Pfam" id="PF02706"/>
    </source>
</evidence>
<dbReference type="GO" id="GO:0004713">
    <property type="term" value="F:protein tyrosine kinase activity"/>
    <property type="evidence" value="ECO:0007669"/>
    <property type="project" value="TreeGrafter"/>
</dbReference>
<dbReference type="GO" id="GO:0005886">
    <property type="term" value="C:plasma membrane"/>
    <property type="evidence" value="ECO:0007669"/>
    <property type="project" value="UniProtKB-SubCell"/>
</dbReference>
<evidence type="ECO:0000313" key="9">
    <source>
        <dbReference type="EMBL" id="ETJ38686.1"/>
    </source>
</evidence>
<name>W1Y8I8_9ZZZZ</name>
<keyword evidence="3 6" id="KW-0812">Transmembrane</keyword>
<sequence>MEEEVIDLREYFSIIKKKWYIMAILCIICVAISSVYSFFIAKPVYQAETTLIVKTEKVEGTNTVSSDQIKTTQQLAVTYGEIIKSRKVLEDVIKNLDLKESYGSLSSKISVSTVTDTQIIKVSVQDTDNDNAAKIANEIPTVFTEEAIRIADANGVEVIDKAQVPTNPVAPNKKMNILIAGVLGIMVGLFSIFLMEFLNNKMRTPQDIDRTLGLPLLGVIPEEL</sequence>
<dbReference type="Pfam" id="PF02706">
    <property type="entry name" value="Wzz"/>
    <property type="match status" value="1"/>
</dbReference>
<evidence type="ECO:0000256" key="1">
    <source>
        <dbReference type="ARBA" id="ARBA00004651"/>
    </source>
</evidence>
<dbReference type="PANTHER" id="PTHR32309">
    <property type="entry name" value="TYROSINE-PROTEIN KINASE"/>
    <property type="match status" value="1"/>
</dbReference>
<accession>W1Y8I8</accession>
<dbReference type="PANTHER" id="PTHR32309:SF13">
    <property type="entry name" value="FERRIC ENTEROBACTIN TRANSPORT PROTEIN FEPE"/>
    <property type="match status" value="1"/>
</dbReference>
<organism evidence="9">
    <name type="scientific">human gut metagenome</name>
    <dbReference type="NCBI Taxonomy" id="408170"/>
    <lineage>
        <taxon>unclassified sequences</taxon>
        <taxon>metagenomes</taxon>
        <taxon>organismal metagenomes</taxon>
    </lineage>
</organism>
<gene>
    <name evidence="9" type="ORF">Q604_UNBC07275G0007</name>
</gene>
<keyword evidence="4 6" id="KW-1133">Transmembrane helix</keyword>
<dbReference type="Pfam" id="PF13807">
    <property type="entry name" value="GNVR"/>
    <property type="match status" value="1"/>
</dbReference>
<feature type="domain" description="Polysaccharide chain length determinant N-terminal" evidence="7">
    <location>
        <begin position="6"/>
        <end position="96"/>
    </location>
</feature>
<evidence type="ECO:0000256" key="4">
    <source>
        <dbReference type="ARBA" id="ARBA00022989"/>
    </source>
</evidence>
<feature type="transmembrane region" description="Helical" evidence="6">
    <location>
        <begin position="177"/>
        <end position="198"/>
    </location>
</feature>
<reference evidence="9" key="1">
    <citation type="submission" date="2013-12" db="EMBL/GenBank/DDBJ databases">
        <title>A Varibaculum cambriense genome reconstructed from a premature infant gut community with otherwise low bacterial novelty that shifts toward anaerobic metabolism during the third week of life.</title>
        <authorList>
            <person name="Brown C.T."/>
            <person name="Sharon I."/>
            <person name="Thomas B.C."/>
            <person name="Castelle C.J."/>
            <person name="Morowitz M.J."/>
            <person name="Banfield J.F."/>
        </authorList>
    </citation>
    <scope>NUCLEOTIDE SEQUENCE</scope>
</reference>
<dbReference type="InterPro" id="IPR003856">
    <property type="entry name" value="LPS_length_determ_N"/>
</dbReference>